<dbReference type="STRING" id="679937.Bcop_2185"/>
<protein>
    <submittedName>
        <fullName evidence="2">Uncharacterized protein</fullName>
    </submittedName>
</protein>
<keyword evidence="1" id="KW-1133">Transmembrane helix</keyword>
<keyword evidence="3" id="KW-1185">Reference proteome</keyword>
<reference evidence="2 3" key="1">
    <citation type="journal article" date="2011" name="Stand. Genomic Sci.">
        <title>Non-contiguous finished genome sequence of Bacteroides coprosuis type strain (PC139).</title>
        <authorList>
            <person name="Land M."/>
            <person name="Held B."/>
            <person name="Gronow S."/>
            <person name="Abt B."/>
            <person name="Lucas S."/>
            <person name="Del Rio T.G."/>
            <person name="Nolan M."/>
            <person name="Tice H."/>
            <person name="Cheng J.F."/>
            <person name="Pitluck S."/>
            <person name="Liolios K."/>
            <person name="Pagani I."/>
            <person name="Ivanova N."/>
            <person name="Mavromatis K."/>
            <person name="Mikhailova N."/>
            <person name="Pati A."/>
            <person name="Tapia R."/>
            <person name="Han C."/>
            <person name="Goodwin L."/>
            <person name="Chen A."/>
            <person name="Palaniappan K."/>
            <person name="Hauser L."/>
            <person name="Brambilla E.M."/>
            <person name="Rohde M."/>
            <person name="Goker M."/>
            <person name="Detter J.C."/>
            <person name="Woyke T."/>
            <person name="Bristow J."/>
            <person name="Eisen J.A."/>
            <person name="Markowitz V."/>
            <person name="Hugenholtz P."/>
            <person name="Kyrpides N.C."/>
            <person name="Klenk H.P."/>
            <person name="Lapidus A."/>
        </authorList>
    </citation>
    <scope>NUCLEOTIDE SEQUENCE [LARGE SCALE GENOMIC DNA]</scope>
    <source>
        <strain evidence="2 3">DSM 18011</strain>
    </source>
</reference>
<sequence length="55" mass="6202">MTPAKIRSILNIIFLIGAAASVLTYIFSDNFQLFIYICGAAIFVKVLEFIIRFTN</sequence>
<keyword evidence="1" id="KW-0472">Membrane</keyword>
<evidence type="ECO:0000313" key="3">
    <source>
        <dbReference type="Proteomes" id="UP000018439"/>
    </source>
</evidence>
<proteinExistence type="predicted"/>
<dbReference type="eggNOG" id="ENOG502ZIMS">
    <property type="taxonomic scope" value="Bacteria"/>
</dbReference>
<evidence type="ECO:0000313" key="2">
    <source>
        <dbReference type="EMBL" id="EGJ72349.1"/>
    </source>
</evidence>
<dbReference type="EMBL" id="CM001167">
    <property type="protein sequence ID" value="EGJ72349.1"/>
    <property type="molecule type" value="Genomic_DNA"/>
</dbReference>
<dbReference type="HOGENOM" id="CLU_210735_0_0_10"/>
<accession>F3ZTW5</accession>
<organism evidence="2 3">
    <name type="scientific">Bacteroides coprosuis DSM 18011</name>
    <dbReference type="NCBI Taxonomy" id="679937"/>
    <lineage>
        <taxon>Bacteria</taxon>
        <taxon>Pseudomonadati</taxon>
        <taxon>Bacteroidota</taxon>
        <taxon>Bacteroidia</taxon>
        <taxon>Bacteroidales</taxon>
        <taxon>Bacteroidaceae</taxon>
        <taxon>Bacteroides</taxon>
    </lineage>
</organism>
<dbReference type="Proteomes" id="UP000018439">
    <property type="component" value="Chromosome"/>
</dbReference>
<evidence type="ECO:0000256" key="1">
    <source>
        <dbReference type="SAM" id="Phobius"/>
    </source>
</evidence>
<keyword evidence="1" id="KW-0812">Transmembrane</keyword>
<dbReference type="AlphaFoldDB" id="F3ZTW5"/>
<gene>
    <name evidence="2" type="ORF">Bcop_2185</name>
</gene>
<feature type="transmembrane region" description="Helical" evidence="1">
    <location>
        <begin position="9"/>
        <end position="27"/>
    </location>
</feature>
<name>F3ZTW5_9BACE</name>
<feature type="transmembrane region" description="Helical" evidence="1">
    <location>
        <begin position="33"/>
        <end position="51"/>
    </location>
</feature>